<accession>A0ABV0VJS0</accession>
<comment type="caution">
    <text evidence="1">The sequence shown here is derived from an EMBL/GenBank/DDBJ whole genome shotgun (WGS) entry which is preliminary data.</text>
</comment>
<name>A0ABV0VJS0_9TELE</name>
<dbReference type="EMBL" id="JAHRIQ010111017">
    <property type="protein sequence ID" value="MEQ2257500.1"/>
    <property type="molecule type" value="Genomic_DNA"/>
</dbReference>
<keyword evidence="2" id="KW-1185">Reference proteome</keyword>
<evidence type="ECO:0000313" key="1">
    <source>
        <dbReference type="EMBL" id="MEQ2257500.1"/>
    </source>
</evidence>
<protein>
    <submittedName>
        <fullName evidence="1">Uncharacterized protein</fullName>
    </submittedName>
</protein>
<sequence>MESEVLNSVGLSSSSAWLGETRFIPQTGPTLHLISCLLGSRRSCLKQVSPGQNLLRAVGSLEALSLEHQGRSLQGQLNQHISSGKSSDAKILSAWCIITPINYSKQASLMRLTMANLMV</sequence>
<evidence type="ECO:0000313" key="2">
    <source>
        <dbReference type="Proteomes" id="UP001482620"/>
    </source>
</evidence>
<gene>
    <name evidence="1" type="ORF">ILYODFUR_035433</name>
</gene>
<proteinExistence type="predicted"/>
<dbReference type="Proteomes" id="UP001482620">
    <property type="component" value="Unassembled WGS sequence"/>
</dbReference>
<reference evidence="1 2" key="1">
    <citation type="submission" date="2021-06" db="EMBL/GenBank/DDBJ databases">
        <authorList>
            <person name="Palmer J.M."/>
        </authorList>
    </citation>
    <scope>NUCLEOTIDE SEQUENCE [LARGE SCALE GENOMIC DNA]</scope>
    <source>
        <strain evidence="2">if_2019</strain>
        <tissue evidence="1">Muscle</tissue>
    </source>
</reference>
<organism evidence="1 2">
    <name type="scientific">Ilyodon furcidens</name>
    <name type="common">goldbreast splitfin</name>
    <dbReference type="NCBI Taxonomy" id="33524"/>
    <lineage>
        <taxon>Eukaryota</taxon>
        <taxon>Metazoa</taxon>
        <taxon>Chordata</taxon>
        <taxon>Craniata</taxon>
        <taxon>Vertebrata</taxon>
        <taxon>Euteleostomi</taxon>
        <taxon>Actinopterygii</taxon>
        <taxon>Neopterygii</taxon>
        <taxon>Teleostei</taxon>
        <taxon>Neoteleostei</taxon>
        <taxon>Acanthomorphata</taxon>
        <taxon>Ovalentaria</taxon>
        <taxon>Atherinomorphae</taxon>
        <taxon>Cyprinodontiformes</taxon>
        <taxon>Goodeidae</taxon>
        <taxon>Ilyodon</taxon>
    </lineage>
</organism>